<dbReference type="EMBL" id="JAPEUR010000020">
    <property type="protein sequence ID" value="KAJ4327694.1"/>
    <property type="molecule type" value="Genomic_DNA"/>
</dbReference>
<keyword evidence="2" id="KW-1185">Reference proteome</keyword>
<proteinExistence type="predicted"/>
<reference evidence="1" key="1">
    <citation type="submission" date="2022-10" db="EMBL/GenBank/DDBJ databases">
        <title>Tapping the CABI collections for fungal endophytes: first genome assemblies for Collariella, Neodidymelliopsis, Ascochyta clinopodiicola, Didymella pomorum, Didymosphaeria variabile, Neocosmospora piperis and Neocucurbitaria cava.</title>
        <authorList>
            <person name="Hill R."/>
        </authorList>
    </citation>
    <scope>NUCLEOTIDE SEQUENCE</scope>
    <source>
        <strain evidence="1">IMI 366586</strain>
    </source>
</reference>
<dbReference type="OrthoDB" id="4763081at2759"/>
<gene>
    <name evidence="1" type="ORF">N0V84_001801</name>
</gene>
<name>A0A9W9BTW8_9HYPO</name>
<evidence type="ECO:0000313" key="2">
    <source>
        <dbReference type="Proteomes" id="UP001140502"/>
    </source>
</evidence>
<comment type="caution">
    <text evidence="1">The sequence shown here is derived from an EMBL/GenBank/DDBJ whole genome shotgun (WGS) entry which is preliminary data.</text>
</comment>
<dbReference type="Proteomes" id="UP001140502">
    <property type="component" value="Unassembled WGS sequence"/>
</dbReference>
<evidence type="ECO:0000313" key="1">
    <source>
        <dbReference type="EMBL" id="KAJ4327694.1"/>
    </source>
</evidence>
<protein>
    <submittedName>
        <fullName evidence="1">Uncharacterized protein</fullName>
    </submittedName>
</protein>
<sequence>MIQRLSYSAVFWRFASVLDLVDRASTTWDADKQALASYDITEIDSWERGFSPILTGGSHSSTPNAVIRIKMDSSGISSIERLLEAPSPSNSRSGSFAYIVETNHSLRNTKVIFKSWFRQLRTIDPRDCTGVTLFLGSETWAIHAHSSLEPTAESTFRKLSQERQHNVVWVYVPLPVKDRVEAFGIQNEWSNTGTPRQGACYLLRTALCGDVTIGSYQRGETTVLSRATGYGLALVYDVPEFSPISFLGVTSNSKDQVEFTPNVPVSSLPPFRRPFFSSAPLSGVVRAEIFRDAETGFCRGILLTYGNGSQRALGQCRVGVDSSRTCATPTYLCIANLQFSPPKRGYRLQVSEVEVTGAAEHTHRFQGVQWECFPMKGWLEFWFRRQESQVYHIWGD</sequence>
<dbReference type="AlphaFoldDB" id="A0A9W9BTW8"/>
<organism evidence="1 2">
    <name type="scientific">Fusarium piperis</name>
    <dbReference type="NCBI Taxonomy" id="1435070"/>
    <lineage>
        <taxon>Eukaryota</taxon>
        <taxon>Fungi</taxon>
        <taxon>Dikarya</taxon>
        <taxon>Ascomycota</taxon>
        <taxon>Pezizomycotina</taxon>
        <taxon>Sordariomycetes</taxon>
        <taxon>Hypocreomycetidae</taxon>
        <taxon>Hypocreales</taxon>
        <taxon>Nectriaceae</taxon>
        <taxon>Fusarium</taxon>
        <taxon>Fusarium solani species complex</taxon>
    </lineage>
</organism>
<accession>A0A9W9BTW8</accession>